<keyword evidence="2" id="KW-0813">Transport</keyword>
<dbReference type="PANTHER" id="PTHR47235:SF1">
    <property type="entry name" value="BLR6548 PROTEIN"/>
    <property type="match status" value="1"/>
</dbReference>
<evidence type="ECO:0000256" key="1">
    <source>
        <dbReference type="ARBA" id="ARBA00010062"/>
    </source>
</evidence>
<organism evidence="7 8">
    <name type="scientific">Rhodopseudomonas palustris</name>
    <dbReference type="NCBI Taxonomy" id="1076"/>
    <lineage>
        <taxon>Bacteria</taxon>
        <taxon>Pseudomonadati</taxon>
        <taxon>Pseudomonadota</taxon>
        <taxon>Alphaproteobacteria</taxon>
        <taxon>Hyphomicrobiales</taxon>
        <taxon>Nitrobacteraceae</taxon>
        <taxon>Rhodopseudomonas</taxon>
    </lineage>
</organism>
<sequence>MKSRTLPMLAAAALIGLGAQPALAQFKTQGVTDSEIVIGTHMDLSGPLKAWGVPATNGMKLAIAQINDAGGINGRKIRLVNEDDGYDPKKAVLITQKLIELDKVFAIVSAMGSATTLAPMPLVQSAGLLHLFPITAAEFTFKMDPAKPEDRLKFNMFSPYYDTMRLGIKYVIENTKPKKPCIVYQDDEMGKNFTDAYTDQLKAMNIPSATMVSFKRGATDFNSQVARMKADGCDMVALGSVVRESVGITTAAQKLGWKPTFVVSSPSYVPDFPQLGKETTEGIYGVGQTEIFYADTATGEVKKFIEDYKKMFGIDANQQSTAGYNGVMVFAHFAKKAGKSLTTESLMTALESGETFDDIFGGAPISFSKDNHLGVSAAVIGQIKDGRWTTIAKNQSYKTEK</sequence>
<dbReference type="PRINTS" id="PR00337">
    <property type="entry name" value="LEUILEVALBP"/>
</dbReference>
<dbReference type="PANTHER" id="PTHR47235">
    <property type="entry name" value="BLR6548 PROTEIN"/>
    <property type="match status" value="1"/>
</dbReference>
<accession>A0AAX3E296</accession>
<evidence type="ECO:0000256" key="5">
    <source>
        <dbReference type="SAM" id="SignalP"/>
    </source>
</evidence>
<evidence type="ECO:0000256" key="3">
    <source>
        <dbReference type="ARBA" id="ARBA00022729"/>
    </source>
</evidence>
<dbReference type="InterPro" id="IPR028082">
    <property type="entry name" value="Peripla_BP_I"/>
</dbReference>
<dbReference type="AlphaFoldDB" id="A0AAX3E296"/>
<keyword evidence="3 5" id="KW-0732">Signal</keyword>
<dbReference type="InterPro" id="IPR028081">
    <property type="entry name" value="Leu-bd"/>
</dbReference>
<dbReference type="Gene3D" id="3.40.50.2300">
    <property type="match status" value="2"/>
</dbReference>
<dbReference type="SUPFAM" id="SSF53822">
    <property type="entry name" value="Periplasmic binding protein-like I"/>
    <property type="match status" value="1"/>
</dbReference>
<comment type="similarity">
    <text evidence="1">Belongs to the leucine-binding protein family.</text>
</comment>
<feature type="chain" id="PRO_5043780076" evidence="5">
    <location>
        <begin position="25"/>
        <end position="401"/>
    </location>
</feature>
<feature type="signal peptide" evidence="5">
    <location>
        <begin position="1"/>
        <end position="24"/>
    </location>
</feature>
<evidence type="ECO:0000256" key="2">
    <source>
        <dbReference type="ARBA" id="ARBA00022448"/>
    </source>
</evidence>
<dbReference type="Proteomes" id="UP001163166">
    <property type="component" value="Chromosome"/>
</dbReference>
<proteinExistence type="inferred from homology"/>
<dbReference type="Pfam" id="PF13458">
    <property type="entry name" value="Peripla_BP_6"/>
    <property type="match status" value="1"/>
</dbReference>
<protein>
    <submittedName>
        <fullName evidence="7">ABC transporter substrate-binding protein</fullName>
    </submittedName>
</protein>
<evidence type="ECO:0000259" key="6">
    <source>
        <dbReference type="Pfam" id="PF13458"/>
    </source>
</evidence>
<dbReference type="EMBL" id="CP076676">
    <property type="protein sequence ID" value="UYO40945.1"/>
    <property type="molecule type" value="Genomic_DNA"/>
</dbReference>
<reference evidence="7" key="1">
    <citation type="journal article" date="2022" name="Biol. Control">
        <title>In silico genomic analysis of Rhodopseudomonas palustris strains revealed potential biocontrol agents and crop yield enhancers.</title>
        <authorList>
            <person name="Surachat K."/>
            <person name="Kantachote D."/>
            <person name="Deachamag P."/>
            <person name="Wonglapsuwan M."/>
        </authorList>
    </citation>
    <scope>NUCLEOTIDE SEQUENCE</scope>
    <source>
        <strain evidence="7">TLS06</strain>
    </source>
</reference>
<evidence type="ECO:0000313" key="7">
    <source>
        <dbReference type="EMBL" id="UYO40945.1"/>
    </source>
</evidence>
<evidence type="ECO:0000313" key="8">
    <source>
        <dbReference type="Proteomes" id="UP001163166"/>
    </source>
</evidence>
<dbReference type="GO" id="GO:0006865">
    <property type="term" value="P:amino acid transport"/>
    <property type="evidence" value="ECO:0007669"/>
    <property type="project" value="UniProtKB-KW"/>
</dbReference>
<keyword evidence="4" id="KW-0029">Amino-acid transport</keyword>
<evidence type="ECO:0000256" key="4">
    <source>
        <dbReference type="ARBA" id="ARBA00022970"/>
    </source>
</evidence>
<gene>
    <name evidence="7" type="ORF">KQX62_06475</name>
</gene>
<dbReference type="RefSeq" id="WP_264075822.1">
    <property type="nucleotide sequence ID" value="NZ_CP076676.1"/>
</dbReference>
<dbReference type="CDD" id="cd06343">
    <property type="entry name" value="PBP1_ABC_ligand_binding-like"/>
    <property type="match status" value="1"/>
</dbReference>
<name>A0AAX3E296_RHOPL</name>
<feature type="domain" description="Leucine-binding protein" evidence="6">
    <location>
        <begin position="35"/>
        <end position="386"/>
    </location>
</feature>
<dbReference type="InterPro" id="IPR000709">
    <property type="entry name" value="Leu_Ile_Val-bd"/>
</dbReference>